<dbReference type="InterPro" id="IPR005742">
    <property type="entry name" value="TopoIV_A_Gneg"/>
</dbReference>
<dbReference type="Pfam" id="PF03989">
    <property type="entry name" value="DNA_gyraseA_C"/>
    <property type="match status" value="2"/>
</dbReference>
<feature type="site" description="Transition state stabilizer" evidence="7">
    <location>
        <position position="122"/>
    </location>
</feature>
<feature type="active site" description="O-(5'-phospho-DNA)-tyrosine intermediate" evidence="7 8">
    <location>
        <position position="123"/>
    </location>
</feature>
<evidence type="ECO:0000256" key="2">
    <source>
        <dbReference type="ARBA" id="ARBA00022475"/>
    </source>
</evidence>
<dbReference type="GO" id="GO:0019897">
    <property type="term" value="C:extrinsic component of plasma membrane"/>
    <property type="evidence" value="ECO:0007669"/>
    <property type="project" value="UniProtKB-UniRule"/>
</dbReference>
<keyword evidence="2 7" id="KW-1003">Cell membrane</keyword>
<organism evidence="10 11">
    <name type="scientific">Stagnimonas aquatica</name>
    <dbReference type="NCBI Taxonomy" id="2689987"/>
    <lineage>
        <taxon>Bacteria</taxon>
        <taxon>Pseudomonadati</taxon>
        <taxon>Pseudomonadota</taxon>
        <taxon>Gammaproteobacteria</taxon>
        <taxon>Nevskiales</taxon>
        <taxon>Nevskiaceae</taxon>
        <taxon>Stagnimonas</taxon>
    </lineage>
</organism>
<evidence type="ECO:0000256" key="7">
    <source>
        <dbReference type="HAMAP-Rule" id="MF_00936"/>
    </source>
</evidence>
<dbReference type="GO" id="GO:0007059">
    <property type="term" value="P:chromosome segregation"/>
    <property type="evidence" value="ECO:0007669"/>
    <property type="project" value="UniProtKB-UniRule"/>
</dbReference>
<dbReference type="GO" id="GO:0005524">
    <property type="term" value="F:ATP binding"/>
    <property type="evidence" value="ECO:0007669"/>
    <property type="project" value="InterPro"/>
</dbReference>
<dbReference type="PROSITE" id="PS52040">
    <property type="entry name" value="TOPO_IIA"/>
    <property type="match status" value="1"/>
</dbReference>
<dbReference type="GO" id="GO:0003918">
    <property type="term" value="F:DNA topoisomerase type II (double strand cut, ATP-hydrolyzing) activity"/>
    <property type="evidence" value="ECO:0007669"/>
    <property type="project" value="UniProtKB-UniRule"/>
</dbReference>
<comment type="subcellular location">
    <subcellularLocation>
        <location evidence="7">Cell membrane</location>
        <topology evidence="7">Peripheral membrane protein</topology>
    </subcellularLocation>
</comment>
<proteinExistence type="inferred from homology"/>
<evidence type="ECO:0000256" key="3">
    <source>
        <dbReference type="ARBA" id="ARBA00023029"/>
    </source>
</evidence>
<dbReference type="InterPro" id="IPR050220">
    <property type="entry name" value="Type_II_DNA_Topoisomerases"/>
</dbReference>
<comment type="similarity">
    <text evidence="7">Belongs to the type II topoisomerase GyrA/ParC subunit family. ParC type 1 subfamily.</text>
</comment>
<dbReference type="PANTHER" id="PTHR43493:SF1">
    <property type="entry name" value="DNA TOPOISOMERASE 4 SUBUNIT A"/>
    <property type="match status" value="1"/>
</dbReference>
<dbReference type="SUPFAM" id="SSF56719">
    <property type="entry name" value="Type II DNA topoisomerase"/>
    <property type="match status" value="1"/>
</dbReference>
<evidence type="ECO:0000256" key="8">
    <source>
        <dbReference type="PROSITE-ProRule" id="PRU01384"/>
    </source>
</evidence>
<evidence type="ECO:0000256" key="1">
    <source>
        <dbReference type="ARBA" id="ARBA00000185"/>
    </source>
</evidence>
<dbReference type="GO" id="GO:0009330">
    <property type="term" value="C:DNA topoisomerase type II (double strand cut, ATP-hydrolyzing) complex"/>
    <property type="evidence" value="ECO:0007669"/>
    <property type="project" value="TreeGrafter"/>
</dbReference>
<keyword evidence="3 7" id="KW-0799">Topoisomerase</keyword>
<dbReference type="GO" id="GO:0003677">
    <property type="term" value="F:DNA binding"/>
    <property type="evidence" value="ECO:0007669"/>
    <property type="project" value="UniProtKB-UniRule"/>
</dbReference>
<dbReference type="PANTHER" id="PTHR43493">
    <property type="entry name" value="DNA GYRASE/TOPOISOMERASE SUBUNIT A"/>
    <property type="match status" value="1"/>
</dbReference>
<dbReference type="InterPro" id="IPR002205">
    <property type="entry name" value="Topo_IIA_dom_A"/>
</dbReference>
<protein>
    <recommendedName>
        <fullName evidence="7">DNA topoisomerase 4 subunit A</fullName>
        <ecNumber evidence="7">5.6.2.2</ecNumber>
    </recommendedName>
    <alternativeName>
        <fullName evidence="7">Topoisomerase IV subunit A</fullName>
    </alternativeName>
</protein>
<dbReference type="InterPro" id="IPR006691">
    <property type="entry name" value="GyrA/parC_rep"/>
</dbReference>
<dbReference type="Gene3D" id="3.30.1360.40">
    <property type="match status" value="1"/>
</dbReference>
<feature type="site" description="Interaction with DNA" evidence="7">
    <location>
        <position position="78"/>
    </location>
</feature>
<dbReference type="Gene3D" id="3.90.199.10">
    <property type="entry name" value="Topoisomerase II, domain 5"/>
    <property type="match status" value="1"/>
</dbReference>
<accession>A0A3N0VDT2</accession>
<reference evidence="10 11" key="1">
    <citation type="submission" date="2018-10" db="EMBL/GenBank/DDBJ databases">
        <authorList>
            <person name="Chen W.-M."/>
        </authorList>
    </citation>
    <scope>NUCLEOTIDE SEQUENCE [LARGE SCALE GENOMIC DNA]</scope>
    <source>
        <strain evidence="10 11">THS-13</strain>
    </source>
</reference>
<comment type="caution">
    <text evidence="10">The sequence shown here is derived from an EMBL/GenBank/DDBJ whole genome shotgun (WGS) entry which is preliminary data.</text>
</comment>
<keyword evidence="4 7" id="KW-0238">DNA-binding</keyword>
<dbReference type="GO" id="GO:0005737">
    <property type="term" value="C:cytoplasm"/>
    <property type="evidence" value="ECO:0007669"/>
    <property type="project" value="TreeGrafter"/>
</dbReference>
<dbReference type="Pfam" id="PF00521">
    <property type="entry name" value="DNA_topoisoIV"/>
    <property type="match status" value="1"/>
</dbReference>
<keyword evidence="11" id="KW-1185">Reference proteome</keyword>
<sequence>MTATLIEPERLPLRVFAEKAYLDYSMYVVLDRALPNIADGLKPVQRRIVYAMSELGLQSTAKHKKSARTVGDVLGKYHPHGDSACYEAMVTMAQPFSYRYPLVDGQGNWGSADDPKSFAAMRYTESRLTPYAQALLQELEQGTVDWAPNFDGTMEEPKLLPARLPNILVNGTTGIAVGMATDIPPHNVGELVKACLHLLKHPNAQLETLMEFVPGPDFPTGCEIVSESADLLKLYQTGNGQIRMRARWEREDDGNIVITHLPHQVSGNKIQEQIAEQMRAKKLPLVEDLRDESDHENPTRLVIVPRSNRVDAEQLMAHLFATTDLEKSARANLNMIGLDGRPRVKNLREILVEWLDFRFATVTRRLNHRLQKVNDRLHLLEGLLIAFLNLDEVIRIIRFEDEPRLKLIQTFALSEIQTDYILDTRLRQLQRLEEMKIKGEQDELAAEKGRIEELLNSEEALKKLIGEELREDAKKYGDARRCTMVARPVAVALAAEEIVPAEAITVVLSKAGWIRAGKGHELDPTALSYKAGDEYFCHAQGKTNQLLILLDDKGRAYTLNPRELPSARSQGEPITTRVDLQDGGKVVAMLLGEAGEKLLLGGSDGYGFVAKLGDLEGRNKAGKAVVNVEGNLLAPLRVGDSASDRVALATAEGRLLVFPVAELPELAKGKGNKLVSLKGEDRILAHCVLPAGAPLEITSGKRTYTLKASDLEGYLGSRATRGNHLPRGFQRVDAMRPDLPVKPQA</sequence>
<feature type="site" description="Interaction with DNA" evidence="7">
    <location>
        <position position="80"/>
    </location>
</feature>
<dbReference type="InterPro" id="IPR013760">
    <property type="entry name" value="Topo_IIA-like_dom_sf"/>
</dbReference>
<dbReference type="CDD" id="cd00187">
    <property type="entry name" value="TOP4c"/>
    <property type="match status" value="1"/>
</dbReference>
<evidence type="ECO:0000256" key="5">
    <source>
        <dbReference type="ARBA" id="ARBA00023136"/>
    </source>
</evidence>
<dbReference type="SUPFAM" id="SSF101904">
    <property type="entry name" value="GyrA/ParC C-terminal domain-like"/>
    <property type="match status" value="1"/>
</dbReference>
<evidence type="ECO:0000313" key="10">
    <source>
        <dbReference type="EMBL" id="ROH90851.1"/>
    </source>
</evidence>
<comment type="function">
    <text evidence="7">Topoisomerase IV is essential for chromosome segregation. It relaxes supercoiled DNA. Performs the decatenation events required during the replication of a circular DNA molecule.</text>
</comment>
<dbReference type="Proteomes" id="UP000282106">
    <property type="component" value="Unassembled WGS sequence"/>
</dbReference>
<dbReference type="AlphaFoldDB" id="A0A3N0VDT2"/>
<dbReference type="InParanoid" id="A0A3N0VDT2"/>
<comment type="subunit">
    <text evidence="7">Heterotetramer composed of ParC and ParE.</text>
</comment>
<dbReference type="SMART" id="SM00434">
    <property type="entry name" value="TOP4c"/>
    <property type="match status" value="1"/>
</dbReference>
<dbReference type="Gene3D" id="1.10.268.10">
    <property type="entry name" value="Topoisomerase, domain 3"/>
    <property type="match status" value="1"/>
</dbReference>
<evidence type="ECO:0000256" key="6">
    <source>
        <dbReference type="ARBA" id="ARBA00023235"/>
    </source>
</evidence>
<dbReference type="InterPro" id="IPR013758">
    <property type="entry name" value="Topo_IIA_A/C_ab"/>
</dbReference>
<dbReference type="EC" id="5.6.2.2" evidence="7"/>
<feature type="site" description="Interaction with DNA" evidence="7">
    <location>
        <position position="42"/>
    </location>
</feature>
<dbReference type="EMBL" id="RJVO01000003">
    <property type="protein sequence ID" value="ROH90851.1"/>
    <property type="molecule type" value="Genomic_DNA"/>
</dbReference>
<evidence type="ECO:0000259" key="9">
    <source>
        <dbReference type="PROSITE" id="PS52040"/>
    </source>
</evidence>
<feature type="domain" description="Topo IIA-type catalytic" evidence="9">
    <location>
        <begin position="34"/>
        <end position="498"/>
    </location>
</feature>
<dbReference type="RefSeq" id="WP_123211306.1">
    <property type="nucleotide sequence ID" value="NZ_RJVO01000003.1"/>
</dbReference>
<name>A0A3N0VDT2_9GAMM</name>
<comment type="catalytic activity">
    <reaction evidence="1 7 8">
        <text>ATP-dependent breakage, passage and rejoining of double-stranded DNA.</text>
        <dbReference type="EC" id="5.6.2.2"/>
    </reaction>
</comment>
<dbReference type="HAMAP" id="MF_00936">
    <property type="entry name" value="ParC_type1"/>
    <property type="match status" value="1"/>
</dbReference>
<keyword evidence="5 7" id="KW-0472">Membrane</keyword>
<keyword evidence="6 7" id="KW-0413">Isomerase</keyword>
<evidence type="ECO:0000256" key="4">
    <source>
        <dbReference type="ARBA" id="ARBA00023125"/>
    </source>
</evidence>
<dbReference type="FunFam" id="1.10.268.10:FF:000001">
    <property type="entry name" value="DNA gyrase subunit A"/>
    <property type="match status" value="1"/>
</dbReference>
<dbReference type="FunCoup" id="A0A3N0VDT2">
    <property type="interactions" value="185"/>
</dbReference>
<dbReference type="InterPro" id="IPR035516">
    <property type="entry name" value="Gyrase/topoIV_suA_C"/>
</dbReference>
<dbReference type="Gene3D" id="2.120.10.90">
    <property type="entry name" value="DNA gyrase/topoisomerase IV, subunit A, C-terminal"/>
    <property type="match status" value="1"/>
</dbReference>
<evidence type="ECO:0000313" key="11">
    <source>
        <dbReference type="Proteomes" id="UP000282106"/>
    </source>
</evidence>
<dbReference type="GO" id="GO:0005694">
    <property type="term" value="C:chromosome"/>
    <property type="evidence" value="ECO:0007669"/>
    <property type="project" value="InterPro"/>
</dbReference>
<dbReference type="NCBIfam" id="NF004044">
    <property type="entry name" value="PRK05561.1"/>
    <property type="match status" value="1"/>
</dbReference>
<dbReference type="InterPro" id="IPR013757">
    <property type="entry name" value="Topo_IIA_A_a_sf"/>
</dbReference>
<dbReference type="GO" id="GO:0006265">
    <property type="term" value="P:DNA topological change"/>
    <property type="evidence" value="ECO:0007669"/>
    <property type="project" value="UniProtKB-UniRule"/>
</dbReference>
<dbReference type="NCBIfam" id="TIGR01062">
    <property type="entry name" value="parC_Gneg"/>
    <property type="match status" value="1"/>
</dbReference>
<gene>
    <name evidence="7 10" type="primary">parC</name>
    <name evidence="10" type="ORF">ED208_07655</name>
</gene>